<evidence type="ECO:0000256" key="1">
    <source>
        <dbReference type="ARBA" id="ARBA00004141"/>
    </source>
</evidence>
<comment type="similarity">
    <text evidence="2">Belongs to the major facilitator superfamily.</text>
</comment>
<evidence type="ECO:0000256" key="5">
    <source>
        <dbReference type="ARBA" id="ARBA00022989"/>
    </source>
</evidence>
<evidence type="ECO:0000256" key="6">
    <source>
        <dbReference type="ARBA" id="ARBA00023136"/>
    </source>
</evidence>
<evidence type="ECO:0000313" key="8">
    <source>
        <dbReference type="EMBL" id="KAJ8972609.1"/>
    </source>
</evidence>
<keyword evidence="6 7" id="KW-0472">Membrane</keyword>
<dbReference type="Gene3D" id="1.20.1250.20">
    <property type="entry name" value="MFS general substrate transporter like domains"/>
    <property type="match status" value="1"/>
</dbReference>
<feature type="transmembrane region" description="Helical" evidence="7">
    <location>
        <begin position="40"/>
        <end position="60"/>
    </location>
</feature>
<keyword evidence="4 7" id="KW-0812">Transmembrane</keyword>
<sequence>MILGTIFSVGNLVLPLLALGVLPINMNLKLGEYFVFHSWNLYLLICSLPALISSIAFIFLPESPKFLMTVGRNEKALQVFRKVYSMNTGKPEDTFPIKELVEETKINNENSNKHGGYITANRTKVQALREGWQQINPLFFPPHVTKIILVFTMQCLIMMSLNTLRLWLPQIFQAINDYQYYNNETTSLCVMLEVFQPRSKSLNSTAECVVVCITT</sequence>
<comment type="caution">
    <text evidence="8">The sequence shown here is derived from an EMBL/GenBank/DDBJ whole genome shotgun (WGS) entry which is preliminary data.</text>
</comment>
<evidence type="ECO:0000256" key="2">
    <source>
        <dbReference type="ARBA" id="ARBA00008335"/>
    </source>
</evidence>
<dbReference type="GO" id="GO:0022857">
    <property type="term" value="F:transmembrane transporter activity"/>
    <property type="evidence" value="ECO:0007669"/>
    <property type="project" value="InterPro"/>
</dbReference>
<dbReference type="GO" id="GO:0016020">
    <property type="term" value="C:membrane"/>
    <property type="evidence" value="ECO:0007669"/>
    <property type="project" value="UniProtKB-SubCell"/>
</dbReference>
<feature type="transmembrane region" description="Helical" evidence="7">
    <location>
        <begin position="6"/>
        <end position="28"/>
    </location>
</feature>
<dbReference type="InterPro" id="IPR036259">
    <property type="entry name" value="MFS_trans_sf"/>
</dbReference>
<keyword evidence="5 7" id="KW-1133">Transmembrane helix</keyword>
<name>A0AAV8ZXX4_9CUCU</name>
<reference evidence="8" key="1">
    <citation type="journal article" date="2023" name="Insect Mol. Biol.">
        <title>Genome sequencing provides insights into the evolution of gene families encoding plant cell wall-degrading enzymes in longhorned beetles.</title>
        <authorList>
            <person name="Shin N.R."/>
            <person name="Okamura Y."/>
            <person name="Kirsch R."/>
            <person name="Pauchet Y."/>
        </authorList>
    </citation>
    <scope>NUCLEOTIDE SEQUENCE</scope>
    <source>
        <strain evidence="8">RBIC_L_NR</strain>
    </source>
</reference>
<dbReference type="PANTHER" id="PTHR23511">
    <property type="entry name" value="SYNAPTIC VESICLE GLYCOPROTEIN 2"/>
    <property type="match status" value="1"/>
</dbReference>
<dbReference type="InterPro" id="IPR005828">
    <property type="entry name" value="MFS_sugar_transport-like"/>
</dbReference>
<gene>
    <name evidence="8" type="ORF">NQ314_000100</name>
</gene>
<accession>A0AAV8ZXX4</accession>
<dbReference type="Proteomes" id="UP001162156">
    <property type="component" value="Unassembled WGS sequence"/>
</dbReference>
<evidence type="ECO:0000256" key="3">
    <source>
        <dbReference type="ARBA" id="ARBA00022448"/>
    </source>
</evidence>
<keyword evidence="9" id="KW-1185">Reference proteome</keyword>
<dbReference type="SUPFAM" id="SSF103473">
    <property type="entry name" value="MFS general substrate transporter"/>
    <property type="match status" value="1"/>
</dbReference>
<evidence type="ECO:0000256" key="4">
    <source>
        <dbReference type="ARBA" id="ARBA00022692"/>
    </source>
</evidence>
<dbReference type="EMBL" id="JANEYF010000034">
    <property type="protein sequence ID" value="KAJ8972609.1"/>
    <property type="molecule type" value="Genomic_DNA"/>
</dbReference>
<comment type="subcellular location">
    <subcellularLocation>
        <location evidence="1">Membrane</location>
        <topology evidence="1">Multi-pass membrane protein</topology>
    </subcellularLocation>
</comment>
<keyword evidence="3" id="KW-0813">Transport</keyword>
<dbReference type="PANTHER" id="PTHR23511:SF36">
    <property type="entry name" value="EG:BACR7A4.13 PROTEIN-RELATED"/>
    <property type="match status" value="1"/>
</dbReference>
<organism evidence="8 9">
    <name type="scientific">Rhamnusium bicolor</name>
    <dbReference type="NCBI Taxonomy" id="1586634"/>
    <lineage>
        <taxon>Eukaryota</taxon>
        <taxon>Metazoa</taxon>
        <taxon>Ecdysozoa</taxon>
        <taxon>Arthropoda</taxon>
        <taxon>Hexapoda</taxon>
        <taxon>Insecta</taxon>
        <taxon>Pterygota</taxon>
        <taxon>Neoptera</taxon>
        <taxon>Endopterygota</taxon>
        <taxon>Coleoptera</taxon>
        <taxon>Polyphaga</taxon>
        <taxon>Cucujiformia</taxon>
        <taxon>Chrysomeloidea</taxon>
        <taxon>Cerambycidae</taxon>
        <taxon>Lepturinae</taxon>
        <taxon>Rhagiini</taxon>
        <taxon>Rhamnusium</taxon>
    </lineage>
</organism>
<evidence type="ECO:0000256" key="7">
    <source>
        <dbReference type="SAM" id="Phobius"/>
    </source>
</evidence>
<protein>
    <submittedName>
        <fullName evidence="8">Uncharacterized protein</fullName>
    </submittedName>
</protein>
<proteinExistence type="inferred from homology"/>
<dbReference type="Pfam" id="PF00083">
    <property type="entry name" value="Sugar_tr"/>
    <property type="match status" value="1"/>
</dbReference>
<dbReference type="AlphaFoldDB" id="A0AAV8ZXX4"/>
<feature type="transmembrane region" description="Helical" evidence="7">
    <location>
        <begin position="147"/>
        <end position="168"/>
    </location>
</feature>
<evidence type="ECO:0000313" key="9">
    <source>
        <dbReference type="Proteomes" id="UP001162156"/>
    </source>
</evidence>